<dbReference type="EMBL" id="JADOTY010000001">
    <property type="protein sequence ID" value="MBG6106073.1"/>
    <property type="molecule type" value="Genomic_DNA"/>
</dbReference>
<proteinExistence type="predicted"/>
<comment type="caution">
    <text evidence="1">The sequence shown here is derived from an EMBL/GenBank/DDBJ whole genome shotgun (WGS) entry which is preliminary data.</text>
</comment>
<evidence type="ECO:0000313" key="1">
    <source>
        <dbReference type="EMBL" id="MBG6106073.1"/>
    </source>
</evidence>
<organism evidence="1 2">
    <name type="scientific">Micromonospora vinacea</name>
    <dbReference type="NCBI Taxonomy" id="709878"/>
    <lineage>
        <taxon>Bacteria</taxon>
        <taxon>Bacillati</taxon>
        <taxon>Actinomycetota</taxon>
        <taxon>Actinomycetes</taxon>
        <taxon>Micromonosporales</taxon>
        <taxon>Micromonosporaceae</taxon>
        <taxon>Micromonospora</taxon>
    </lineage>
</organism>
<accession>A0ABS0KD08</accession>
<gene>
    <name evidence="1" type="ORF">IW249_006487</name>
</gene>
<keyword evidence="2" id="KW-1185">Reference proteome</keyword>
<name>A0ABS0KD08_9ACTN</name>
<dbReference type="RefSeq" id="WP_196924279.1">
    <property type="nucleotide sequence ID" value="NZ_JADOTY010000001.1"/>
</dbReference>
<sequence length="168" mass="18521">MADEIRILGRLDPDSQLNLIVRLLEWTVEVLPSGARELLEGEGRGAVDAALDYVRAAAAGSPPDVELEEFEELEDQLSELADEVELQDLWQLFVALSDSVGVSAVDVTVDFTWTIMSACYDAIRDCEDLPELPLGTAEPVVLDVERANANCMRAIEYQKQLVRTAAQE</sequence>
<protein>
    <submittedName>
        <fullName evidence="1">Uncharacterized protein</fullName>
    </submittedName>
</protein>
<dbReference type="Proteomes" id="UP000631791">
    <property type="component" value="Unassembled WGS sequence"/>
</dbReference>
<reference evidence="1 2" key="1">
    <citation type="submission" date="2020-11" db="EMBL/GenBank/DDBJ databases">
        <title>Sequencing the genomes of 1000 actinobacteria strains.</title>
        <authorList>
            <person name="Klenk H.-P."/>
        </authorList>
    </citation>
    <scope>NUCLEOTIDE SEQUENCE [LARGE SCALE GENOMIC DNA]</scope>
    <source>
        <strain evidence="1 2">DSM 101695</strain>
    </source>
</reference>
<evidence type="ECO:0000313" key="2">
    <source>
        <dbReference type="Proteomes" id="UP000631791"/>
    </source>
</evidence>